<feature type="binding site" evidence="2">
    <location>
        <position position="174"/>
    </location>
    <ligand>
        <name>Mn(2+)</name>
        <dbReference type="ChEBI" id="CHEBI:29035"/>
        <label>2</label>
    </ligand>
</feature>
<evidence type="ECO:0000313" key="6">
    <source>
        <dbReference type="Proteomes" id="UP000028878"/>
    </source>
</evidence>
<feature type="domain" description="Peptidase M20 dimerisation" evidence="4">
    <location>
        <begin position="198"/>
        <end position="290"/>
    </location>
</feature>
<dbReference type="CDD" id="cd05666">
    <property type="entry name" value="M20_Acy1-like"/>
    <property type="match status" value="1"/>
</dbReference>
<feature type="binding site" evidence="2">
    <location>
        <position position="376"/>
    </location>
    <ligand>
        <name>Mn(2+)</name>
        <dbReference type="ChEBI" id="CHEBI:29035"/>
        <label>2</label>
    </ligand>
</feature>
<dbReference type="InterPro" id="IPR002933">
    <property type="entry name" value="Peptidase_M20"/>
</dbReference>
<dbReference type="SUPFAM" id="SSF55031">
    <property type="entry name" value="Bacterial exopeptidase dimerisation domain"/>
    <property type="match status" value="1"/>
</dbReference>
<evidence type="ECO:0000256" key="2">
    <source>
        <dbReference type="PIRSR" id="PIRSR005962-1"/>
    </source>
</evidence>
<protein>
    <submittedName>
        <fullName evidence="5">Hippuricase</fullName>
        <ecNumber evidence="5">3.5.1.32</ecNumber>
    </submittedName>
</protein>
<evidence type="ECO:0000256" key="1">
    <source>
        <dbReference type="ARBA" id="ARBA00022801"/>
    </source>
</evidence>
<dbReference type="AlphaFoldDB" id="A0A1L1PG72"/>
<evidence type="ECO:0000313" key="5">
    <source>
        <dbReference type="EMBL" id="CDN85957.1"/>
    </source>
</evidence>
<keyword evidence="6" id="KW-1185">Reference proteome</keyword>
<reference evidence="6" key="1">
    <citation type="submission" date="2014-11" db="EMBL/GenBank/DDBJ databases">
        <title>Draft genome sequence of Hydrogenophaga intermedia S1.</title>
        <authorList>
            <person name="Gan H.M."/>
            <person name="Chew T.H."/>
            <person name="Stolz A."/>
        </authorList>
    </citation>
    <scope>NUCLEOTIDE SEQUENCE [LARGE SCALE GENOMIC DNA]</scope>
    <source>
        <strain evidence="6">S1</strain>
    </source>
</reference>
<dbReference type="GO" id="GO:0047980">
    <property type="term" value="F:hippurate hydrolase activity"/>
    <property type="evidence" value="ECO:0007669"/>
    <property type="project" value="UniProtKB-EC"/>
</dbReference>
<dbReference type="GO" id="GO:0050118">
    <property type="term" value="F:N-acetyldiaminopimelate deacetylase activity"/>
    <property type="evidence" value="ECO:0007669"/>
    <property type="project" value="UniProtKB-ARBA"/>
</dbReference>
<keyword evidence="2" id="KW-0479">Metal-binding</keyword>
<dbReference type="RefSeq" id="WP_009519998.1">
    <property type="nucleotide sequence ID" value="NZ_CCAE010000002.1"/>
</dbReference>
<dbReference type="FunFam" id="3.30.70.360:FF:000001">
    <property type="entry name" value="N-acetyldiaminopimelate deacetylase"/>
    <property type="match status" value="1"/>
</dbReference>
<sequence length="429" mass="46106" precursor="true">MNKSRYKVHGPAFAHIAAFHPELTALRRDLHAHPELGFEEIYTSKRVAESLKVCGVDEIHTGIGKTGVVAIIRGRQNGSGRMIGLRADMDALPMTEHNDFAWKSAKPGMMHGCGHDGHTAMLVGAARYLAETRQFDGTAVLIFQPGEEGFAGAKAMIEDGLFERFPVQSVFAMHNWPQMRPGMVGVNPGPMMASADRITIEITGKGGHGAHPYAAVDPVLVAAHIITAVQSIVSRNVRAIDSAVISLCAMQAGDPGAFSVIPGTARLIGTVRTFNPEVQAMVEKRLHEVCSGVALGLGASAHLNYERIYPATINTRDEARFAMEVAQKLVGHEHVDRNMDPSMGAEDFSFMLQVKPGAYLRLGQGAENGQGACFLHNSRYDFNDEVLPLGAALHASLIEQGMPLGEPHAALRQSTPQSTPSPTPARSEA</sequence>
<dbReference type="SUPFAM" id="SSF53187">
    <property type="entry name" value="Zn-dependent exopeptidases"/>
    <property type="match status" value="1"/>
</dbReference>
<organism evidence="5 6">
    <name type="scientific">Hydrogenophaga intermedia</name>
    <dbReference type="NCBI Taxonomy" id="65786"/>
    <lineage>
        <taxon>Bacteria</taxon>
        <taxon>Pseudomonadati</taxon>
        <taxon>Pseudomonadota</taxon>
        <taxon>Betaproteobacteria</taxon>
        <taxon>Burkholderiales</taxon>
        <taxon>Comamonadaceae</taxon>
        <taxon>Hydrogenophaga</taxon>
    </lineage>
</organism>
<feature type="region of interest" description="Disordered" evidence="3">
    <location>
        <begin position="408"/>
        <end position="429"/>
    </location>
</feature>
<dbReference type="Gene3D" id="3.30.70.360">
    <property type="match status" value="1"/>
</dbReference>
<dbReference type="PANTHER" id="PTHR11014">
    <property type="entry name" value="PEPTIDASE M20 FAMILY MEMBER"/>
    <property type="match status" value="1"/>
</dbReference>
<dbReference type="GO" id="GO:0019877">
    <property type="term" value="P:diaminopimelate biosynthetic process"/>
    <property type="evidence" value="ECO:0007669"/>
    <property type="project" value="UniProtKB-ARBA"/>
</dbReference>
<keyword evidence="1 5" id="KW-0378">Hydrolase</keyword>
<dbReference type="PIRSF" id="PIRSF005962">
    <property type="entry name" value="Pept_M20D_amidohydro"/>
    <property type="match status" value="1"/>
</dbReference>
<dbReference type="PANTHER" id="PTHR11014:SF63">
    <property type="entry name" value="METALLOPEPTIDASE, PUTATIVE (AFU_ORTHOLOGUE AFUA_6G09600)-RELATED"/>
    <property type="match status" value="1"/>
</dbReference>
<feature type="binding site" evidence="2">
    <location>
        <position position="148"/>
    </location>
    <ligand>
        <name>Mn(2+)</name>
        <dbReference type="ChEBI" id="CHEBI:29035"/>
        <label>2</label>
    </ligand>
</feature>
<dbReference type="InterPro" id="IPR036264">
    <property type="entry name" value="Bact_exopeptidase_dim_dom"/>
</dbReference>
<dbReference type="EC" id="3.5.1.32" evidence="5"/>
<dbReference type="Pfam" id="PF01546">
    <property type="entry name" value="Peptidase_M20"/>
    <property type="match status" value="1"/>
</dbReference>
<keyword evidence="2" id="KW-0464">Manganese</keyword>
<dbReference type="Gene3D" id="3.40.630.10">
    <property type="entry name" value="Zn peptidases"/>
    <property type="match status" value="1"/>
</dbReference>
<evidence type="ECO:0000259" key="4">
    <source>
        <dbReference type="Pfam" id="PF07687"/>
    </source>
</evidence>
<evidence type="ECO:0000256" key="3">
    <source>
        <dbReference type="SAM" id="MobiDB-lite"/>
    </source>
</evidence>
<gene>
    <name evidence="5" type="ORF">BN948_00355</name>
</gene>
<dbReference type="NCBIfam" id="TIGR01891">
    <property type="entry name" value="amidohydrolases"/>
    <property type="match status" value="1"/>
</dbReference>
<feature type="binding site" evidence="2">
    <location>
        <position position="113"/>
    </location>
    <ligand>
        <name>Mn(2+)</name>
        <dbReference type="ChEBI" id="CHEBI:29035"/>
        <label>2</label>
    </ligand>
</feature>
<dbReference type="Proteomes" id="UP000028878">
    <property type="component" value="Unassembled WGS sequence"/>
</dbReference>
<dbReference type="Pfam" id="PF07687">
    <property type="entry name" value="M20_dimer"/>
    <property type="match status" value="1"/>
</dbReference>
<accession>A0A1L1PG72</accession>
<dbReference type="EMBL" id="CCAE010000002">
    <property type="protein sequence ID" value="CDN85957.1"/>
    <property type="molecule type" value="Genomic_DNA"/>
</dbReference>
<dbReference type="InterPro" id="IPR011650">
    <property type="entry name" value="Peptidase_M20_dimer"/>
</dbReference>
<dbReference type="InterPro" id="IPR017439">
    <property type="entry name" value="Amidohydrolase"/>
</dbReference>
<name>A0A1L1PG72_HYDIT</name>
<dbReference type="GO" id="GO:0046872">
    <property type="term" value="F:metal ion binding"/>
    <property type="evidence" value="ECO:0007669"/>
    <property type="project" value="UniProtKB-KW"/>
</dbReference>
<proteinExistence type="predicted"/>
<comment type="cofactor">
    <cofactor evidence="2">
        <name>Mn(2+)</name>
        <dbReference type="ChEBI" id="CHEBI:29035"/>
    </cofactor>
    <text evidence="2">The Mn(2+) ion enhances activity.</text>
</comment>
<feature type="binding site" evidence="2">
    <location>
        <position position="115"/>
    </location>
    <ligand>
        <name>Mn(2+)</name>
        <dbReference type="ChEBI" id="CHEBI:29035"/>
        <label>2</label>
    </ligand>
</feature>